<dbReference type="InterPro" id="IPR010982">
    <property type="entry name" value="Lambda_DNA-bd_dom_sf"/>
</dbReference>
<organism evidence="1 2">
    <name type="scientific">Sphingomonas oryzagri</name>
    <dbReference type="NCBI Taxonomy" id="3042314"/>
    <lineage>
        <taxon>Bacteria</taxon>
        <taxon>Pseudomonadati</taxon>
        <taxon>Pseudomonadota</taxon>
        <taxon>Alphaproteobacteria</taxon>
        <taxon>Sphingomonadales</taxon>
        <taxon>Sphingomonadaceae</taxon>
        <taxon>Sphingomonas</taxon>
    </lineage>
</organism>
<proteinExistence type="predicted"/>
<gene>
    <name evidence="1" type="ORF">QGN17_10950</name>
</gene>
<reference evidence="1" key="1">
    <citation type="submission" date="2023-04" db="EMBL/GenBank/DDBJ databases">
        <title>Sphingomonas sp. MAHUQ-71 isolated from rice field.</title>
        <authorList>
            <person name="Huq M.A."/>
        </authorList>
    </citation>
    <scope>NUCLEOTIDE SEQUENCE</scope>
    <source>
        <strain evidence="1">MAHUQ-71</strain>
    </source>
</reference>
<dbReference type="EMBL" id="JARYGZ010000001">
    <property type="protein sequence ID" value="MDH7639248.1"/>
    <property type="molecule type" value="Genomic_DNA"/>
</dbReference>
<keyword evidence="2" id="KW-1185">Reference proteome</keyword>
<evidence type="ECO:0000313" key="1">
    <source>
        <dbReference type="EMBL" id="MDH7639248.1"/>
    </source>
</evidence>
<protein>
    <recommendedName>
        <fullName evidence="3">HTH cro/C1-type domain-containing protein</fullName>
    </recommendedName>
</protein>
<comment type="caution">
    <text evidence="1">The sequence shown here is derived from an EMBL/GenBank/DDBJ whole genome shotgun (WGS) entry which is preliminary data.</text>
</comment>
<evidence type="ECO:0008006" key="3">
    <source>
        <dbReference type="Google" id="ProtNLM"/>
    </source>
</evidence>
<evidence type="ECO:0000313" key="2">
    <source>
        <dbReference type="Proteomes" id="UP001160625"/>
    </source>
</evidence>
<dbReference type="SUPFAM" id="SSF47413">
    <property type="entry name" value="lambda repressor-like DNA-binding domains"/>
    <property type="match status" value="1"/>
</dbReference>
<accession>A0ABT6N1T6</accession>
<name>A0ABT6N1T6_9SPHN</name>
<dbReference type="Gene3D" id="1.10.260.40">
    <property type="entry name" value="lambda repressor-like DNA-binding domains"/>
    <property type="match status" value="1"/>
</dbReference>
<sequence length="129" mass="14292">MKPTSKQLSELHKRISRKFAKSELSKADLGRLANVHPSQVGRICTGDFKTISNNVVQICKILKVRVPKVAEDIEMDTEWAKANASLRRIWDHTPEGAAIIRRVLDAIADLRVPDAGETNGPDAHVSPFV</sequence>
<dbReference type="Proteomes" id="UP001160625">
    <property type="component" value="Unassembled WGS sequence"/>
</dbReference>
<dbReference type="RefSeq" id="WP_281044516.1">
    <property type="nucleotide sequence ID" value="NZ_JARYGZ010000001.1"/>
</dbReference>